<dbReference type="STRING" id="6277.A0A498SRS1"/>
<reference evidence="2 3" key="1">
    <citation type="submission" date="2018-08" db="EMBL/GenBank/DDBJ databases">
        <authorList>
            <person name="Laetsch R D."/>
            <person name="Stevens L."/>
            <person name="Kumar S."/>
            <person name="Blaxter L. M."/>
        </authorList>
    </citation>
    <scope>NUCLEOTIDE SEQUENCE [LARGE SCALE GENOMIC DNA]</scope>
</reference>
<dbReference type="AlphaFoldDB" id="A0A498SRS1"/>
<evidence type="ECO:0000259" key="1">
    <source>
        <dbReference type="Pfam" id="PF08385"/>
    </source>
</evidence>
<feature type="domain" description="Dynein heavy chain tail" evidence="1">
    <location>
        <begin position="175"/>
        <end position="619"/>
    </location>
</feature>
<organism evidence="2 3">
    <name type="scientific">Acanthocheilonema viteae</name>
    <name type="common">Filarial nematode worm</name>
    <name type="synonym">Dipetalonema viteae</name>
    <dbReference type="NCBI Taxonomy" id="6277"/>
    <lineage>
        <taxon>Eukaryota</taxon>
        <taxon>Metazoa</taxon>
        <taxon>Ecdysozoa</taxon>
        <taxon>Nematoda</taxon>
        <taxon>Chromadorea</taxon>
        <taxon>Rhabditida</taxon>
        <taxon>Spirurina</taxon>
        <taxon>Spiruromorpha</taxon>
        <taxon>Filarioidea</taxon>
        <taxon>Onchocercidae</taxon>
        <taxon>Acanthocheilonema</taxon>
    </lineage>
</organism>
<dbReference type="InterPro" id="IPR013594">
    <property type="entry name" value="Dynein_heavy_tail"/>
</dbReference>
<dbReference type="PANTHER" id="PTHR46532">
    <property type="entry name" value="MALE FERTILITY FACTOR KL5"/>
    <property type="match status" value="1"/>
</dbReference>
<dbReference type="OrthoDB" id="447173at2759"/>
<dbReference type="GO" id="GO:0045505">
    <property type="term" value="F:dynein intermediate chain binding"/>
    <property type="evidence" value="ECO:0007669"/>
    <property type="project" value="InterPro"/>
</dbReference>
<dbReference type="GO" id="GO:0007018">
    <property type="term" value="P:microtubule-based movement"/>
    <property type="evidence" value="ECO:0007669"/>
    <property type="project" value="InterPro"/>
</dbReference>
<dbReference type="EMBL" id="UPTC01001262">
    <property type="protein sequence ID" value="VBB31507.1"/>
    <property type="molecule type" value="Genomic_DNA"/>
</dbReference>
<name>A0A498SRS1_ACAVI</name>
<evidence type="ECO:0000313" key="2">
    <source>
        <dbReference type="EMBL" id="VBB31507.1"/>
    </source>
</evidence>
<dbReference type="Pfam" id="PF08385">
    <property type="entry name" value="DHC_N1"/>
    <property type="match status" value="1"/>
</dbReference>
<dbReference type="GO" id="GO:0051959">
    <property type="term" value="F:dynein light intermediate chain binding"/>
    <property type="evidence" value="ECO:0007669"/>
    <property type="project" value="InterPro"/>
</dbReference>
<dbReference type="Proteomes" id="UP000276991">
    <property type="component" value="Unassembled WGS sequence"/>
</dbReference>
<keyword evidence="3" id="KW-1185">Reference proteome</keyword>
<feature type="non-terminal residue" evidence="2">
    <location>
        <position position="1"/>
    </location>
</feature>
<dbReference type="InterPro" id="IPR026983">
    <property type="entry name" value="DHC"/>
</dbReference>
<accession>A0A498SRS1</accession>
<dbReference type="GO" id="GO:0005858">
    <property type="term" value="C:axonemal dynein complex"/>
    <property type="evidence" value="ECO:0007669"/>
    <property type="project" value="TreeGrafter"/>
</dbReference>
<dbReference type="PANTHER" id="PTHR46532:SF15">
    <property type="entry name" value="CYTOPLASMIC DYNEIN 2 HEAVY CHAIN 1"/>
    <property type="match status" value="1"/>
</dbReference>
<gene>
    <name evidence="2" type="ORF">NAV_LOCUS6298</name>
</gene>
<feature type="non-terminal residue" evidence="2">
    <location>
        <position position="656"/>
    </location>
</feature>
<proteinExistence type="predicted"/>
<sequence>MDYKPNDPRRHYILRVASHIFALNLSENKIPNLIPIQNFCDTNTPLLIIAKDERKNTFDITNEMRNNHHSDLTQVIFYKLEAIALPLDNYKSKISVLSLRGRPTDALIHSMKEIFKHTIENDSETSANSHLNTILNELEMCIKPKNDTEKRSIHDEINYWKARKDSVALQYSQAFQILDMKLEMLMNCRIDEIYEVIDAAEDCLNQLWNCEPSFPQSGMKKIMESIGLLIINSITNKVEMNDIWKSDKTDTTIDTLHAINSLCEQWKFAITTLVEQWKEDVDHPWKGDKPMISTFEILQKQTDKILSLKLLSNQMNELMEDKNEQKEMEQIIRNIFGTMPIFTCNNSMQQNWKIKLLEVERSIEPIVERALPVLRKRLQFNQITDDVAINNLIKFKYFLNRPSIKEKLSMEREMLLSRLGNAVEAQKREAIERIATNDIPVGQYLTEIAAKLIWIRHEINKVENIKIVCNELLNDLTTYKMVETKIQDTIDEMHSLESDSFSIWCQEMIKAVSNSTNSIALETSGKLMSIEQKGGNLIVNYSDRLVRLLREVRQLIGLGFVIPRKIIECANTGEQFYKYAIVLKQVAHFYNSVDQQMLPCQQALMLDEALAFEKLILSGKKGERTTTNMVSWNNPKHLQEFIEKLQAAAERLTLHN</sequence>
<evidence type="ECO:0000313" key="3">
    <source>
        <dbReference type="Proteomes" id="UP000276991"/>
    </source>
</evidence>
<protein>
    <recommendedName>
        <fullName evidence="1">Dynein heavy chain tail domain-containing protein</fullName>
    </recommendedName>
</protein>